<feature type="signal peptide" evidence="1">
    <location>
        <begin position="1"/>
        <end position="19"/>
    </location>
</feature>
<dbReference type="OrthoDB" id="9977941at2759"/>
<keyword evidence="1" id="KW-0732">Signal</keyword>
<dbReference type="SUPFAM" id="SSF63829">
    <property type="entry name" value="Calcium-dependent phosphotriesterase"/>
    <property type="match status" value="1"/>
</dbReference>
<dbReference type="HOGENOM" id="CLU_052989_0_1_1"/>
<evidence type="ECO:0000313" key="3">
    <source>
        <dbReference type="Proteomes" id="UP000019376"/>
    </source>
</evidence>
<dbReference type="eggNOG" id="ENOG502S00D">
    <property type="taxonomic scope" value="Eukaryota"/>
</dbReference>
<dbReference type="PhylomeDB" id="S7ZGP5"/>
<keyword evidence="3" id="KW-1185">Reference proteome</keyword>
<protein>
    <recommendedName>
        <fullName evidence="4">SMP-30/Gluconolactonase/LRE-like region domain-containing protein</fullName>
    </recommendedName>
</protein>
<dbReference type="AlphaFoldDB" id="S7ZGP5"/>
<dbReference type="Proteomes" id="UP000019376">
    <property type="component" value="Unassembled WGS sequence"/>
</dbReference>
<dbReference type="InterPro" id="IPR052998">
    <property type="entry name" value="Hetero-Diels-Alderase-like"/>
</dbReference>
<dbReference type="Gene3D" id="2.120.10.30">
    <property type="entry name" value="TolB, C-terminal domain"/>
    <property type="match status" value="1"/>
</dbReference>
<dbReference type="EMBL" id="KB644411">
    <property type="protein sequence ID" value="EPS29454.1"/>
    <property type="molecule type" value="Genomic_DNA"/>
</dbReference>
<gene>
    <name evidence="2" type="ORF">PDE_04403</name>
</gene>
<proteinExistence type="predicted"/>
<evidence type="ECO:0000313" key="2">
    <source>
        <dbReference type="EMBL" id="EPS29454.1"/>
    </source>
</evidence>
<evidence type="ECO:0008006" key="4">
    <source>
        <dbReference type="Google" id="ProtNLM"/>
    </source>
</evidence>
<feature type="chain" id="PRO_5004559909" description="SMP-30/Gluconolactonase/LRE-like region domain-containing protein" evidence="1">
    <location>
        <begin position="20"/>
        <end position="357"/>
    </location>
</feature>
<dbReference type="InterPro" id="IPR011042">
    <property type="entry name" value="6-blade_b-propeller_TolB-like"/>
</dbReference>
<sequence length="357" mass="38129">MHVQTTWVALLATLPTAFAFWPTYYSQNANNANNVGSVNSVNPHSNDEPNVTLETVFQFPNNGSWIVNLVERRDGSLLLTRLDTPEVWSLDPATGTAELVHSFPMVTSCFGISEIEDDVFAVVIGNFSSTTYQPTPGSFVVQKIDFSNAAARTEGANAGHTVSEIAAIPEAVALNGMTSFTRESHLVLIADSPVGLGWKLNTQSGEYSVALNNTKLRPAEGQALPLGVNGLKVLNDYVYYSSTTRMEFGRVKVNSEAMPVGDYETIASGFLPDNFDVASDGTAYIATDPQNSVVRITPSGQIALVGGGQLSTQMPGATSCRLTSDEKTVYVGTSGGQVAPVLGQFMEPAKVVKITFN</sequence>
<dbReference type="STRING" id="933388.S7ZGP5"/>
<dbReference type="PANTHER" id="PTHR42060">
    <property type="entry name" value="NHL REPEAT-CONTAINING PROTEIN-RELATED"/>
    <property type="match status" value="1"/>
</dbReference>
<name>S7ZGP5_PENO1</name>
<evidence type="ECO:0000256" key="1">
    <source>
        <dbReference type="SAM" id="SignalP"/>
    </source>
</evidence>
<dbReference type="PANTHER" id="PTHR42060:SF3">
    <property type="entry name" value="SMP-30_GLUCONOLACTONASE_LRE-LIKE REGION DOMAIN-CONTAINING PROTEIN"/>
    <property type="match status" value="1"/>
</dbReference>
<accession>S7ZGP5</accession>
<organism evidence="2 3">
    <name type="scientific">Penicillium oxalicum (strain 114-2 / CGMCC 5302)</name>
    <name type="common">Penicillium decumbens</name>
    <dbReference type="NCBI Taxonomy" id="933388"/>
    <lineage>
        <taxon>Eukaryota</taxon>
        <taxon>Fungi</taxon>
        <taxon>Dikarya</taxon>
        <taxon>Ascomycota</taxon>
        <taxon>Pezizomycotina</taxon>
        <taxon>Eurotiomycetes</taxon>
        <taxon>Eurotiomycetidae</taxon>
        <taxon>Eurotiales</taxon>
        <taxon>Aspergillaceae</taxon>
        <taxon>Penicillium</taxon>
    </lineage>
</organism>
<reference evidence="2 3" key="1">
    <citation type="journal article" date="2013" name="PLoS ONE">
        <title>Genomic and secretomic analyses reveal unique features of the lignocellulolytic enzyme system of Penicillium decumbens.</title>
        <authorList>
            <person name="Liu G."/>
            <person name="Zhang L."/>
            <person name="Wei X."/>
            <person name="Zou G."/>
            <person name="Qin Y."/>
            <person name="Ma L."/>
            <person name="Li J."/>
            <person name="Zheng H."/>
            <person name="Wang S."/>
            <person name="Wang C."/>
            <person name="Xun L."/>
            <person name="Zhao G.-P."/>
            <person name="Zhou Z."/>
            <person name="Qu Y."/>
        </authorList>
    </citation>
    <scope>NUCLEOTIDE SEQUENCE [LARGE SCALE GENOMIC DNA]</scope>
    <source>
        <strain evidence="3">114-2 / CGMCC 5302</strain>
    </source>
</reference>